<dbReference type="OrthoDB" id="9813147at2"/>
<dbReference type="InterPro" id="IPR025158">
    <property type="entry name" value="Mg_chelat-rel_C"/>
</dbReference>
<gene>
    <name evidence="3" type="ORF">D9V34_11725</name>
</gene>
<keyword evidence="3" id="KW-0067">ATP-binding</keyword>
<proteinExistence type="predicted"/>
<comment type="caution">
    <text evidence="3">The sequence shown here is derived from an EMBL/GenBank/DDBJ whole genome shotgun (WGS) entry which is preliminary data.</text>
</comment>
<keyword evidence="3" id="KW-0547">Nucleotide-binding</keyword>
<dbReference type="SMART" id="SM00382">
    <property type="entry name" value="AAA"/>
    <property type="match status" value="1"/>
</dbReference>
<dbReference type="InterPro" id="IPR014721">
    <property type="entry name" value="Ribsml_uS5_D2-typ_fold_subgr"/>
</dbReference>
<dbReference type="InterPro" id="IPR003593">
    <property type="entry name" value="AAA+_ATPase"/>
</dbReference>
<dbReference type="InterPro" id="IPR027417">
    <property type="entry name" value="P-loop_NTPase"/>
</dbReference>
<dbReference type="Gene3D" id="3.30.230.10">
    <property type="match status" value="1"/>
</dbReference>
<name>A0A3L7AMV4_9MICO</name>
<protein>
    <submittedName>
        <fullName evidence="3">ATP-binding protein</fullName>
    </submittedName>
</protein>
<sequence length="558" mass="58503">MSVGRTWAVSLLGIHGAMVEVEADISQSLPRLVIIGLADRSLGEAEGRVRQAAFNSGCKLPTGRITVNLSPAGLPKAGAGFDLAIALACLAADARLSRDSVAEVVHLGELGLDGRLRATRGILPAVLAARDAGFMRVMVPAANGPEAGLVPDIETIPIESLRAAAIWHGADVEPAPESAASRGTRTGVGSPSTGSAPNSPTALPGMPGAPRLGGESADPADLEFTGASSRRADAFLGSEPSLAEVIGQDVAVDALITAAAGGHHLGMMGPPGSGKSMLAARLPALLPELSPEAALEVAAVRSLNGDSLDAGIPTRPPWEAPHHSASVISLIGGGSGLIRPGAAARAAHGVLFLDEAAEFPSHVLDTLRQPLETGEIIIHRAIGAASFPGRFQLVLAANPCPCGYYDEKEMRCRCPAQNVRRYQARLSGPLLDRIDIKVRVHPLTLAQLRFARDSPHRDHEAIRLRIQQARDRARHRLRDTPWGRAAEVPGSWLREGPIAIPTATLSTLDDSLARGRLSMRGYDRVLRVAWTVADLAGHALPTAEDVSHALDLREGFPM</sequence>
<dbReference type="PANTHER" id="PTHR32039:SF7">
    <property type="entry name" value="COMPETENCE PROTEIN COMM"/>
    <property type="match status" value="1"/>
</dbReference>
<dbReference type="Proteomes" id="UP000269438">
    <property type="component" value="Unassembled WGS sequence"/>
</dbReference>
<evidence type="ECO:0000313" key="4">
    <source>
        <dbReference type="Proteomes" id="UP000269438"/>
    </source>
</evidence>
<dbReference type="AlphaFoldDB" id="A0A3L7AMV4"/>
<organism evidence="3 4">
    <name type="scientific">Mycetocola lacteus</name>
    <dbReference type="NCBI Taxonomy" id="76637"/>
    <lineage>
        <taxon>Bacteria</taxon>
        <taxon>Bacillati</taxon>
        <taxon>Actinomycetota</taxon>
        <taxon>Actinomycetes</taxon>
        <taxon>Micrococcales</taxon>
        <taxon>Microbacteriaceae</taxon>
        <taxon>Mycetocola</taxon>
    </lineage>
</organism>
<dbReference type="InterPro" id="IPR020568">
    <property type="entry name" value="Ribosomal_Su5_D2-typ_SF"/>
</dbReference>
<dbReference type="CDD" id="cd00009">
    <property type="entry name" value="AAA"/>
    <property type="match status" value="1"/>
</dbReference>
<dbReference type="InterPro" id="IPR045006">
    <property type="entry name" value="CHLI-like"/>
</dbReference>
<evidence type="ECO:0000259" key="2">
    <source>
        <dbReference type="SMART" id="SM00382"/>
    </source>
</evidence>
<keyword evidence="4" id="KW-1185">Reference proteome</keyword>
<feature type="domain" description="AAA+ ATPase" evidence="2">
    <location>
        <begin position="261"/>
        <end position="420"/>
    </location>
</feature>
<dbReference type="SUPFAM" id="SSF54211">
    <property type="entry name" value="Ribosomal protein S5 domain 2-like"/>
    <property type="match status" value="1"/>
</dbReference>
<dbReference type="Pfam" id="PF01078">
    <property type="entry name" value="Mg_chelatase"/>
    <property type="match status" value="1"/>
</dbReference>
<evidence type="ECO:0000256" key="1">
    <source>
        <dbReference type="SAM" id="MobiDB-lite"/>
    </source>
</evidence>
<feature type="region of interest" description="Disordered" evidence="1">
    <location>
        <begin position="173"/>
        <end position="222"/>
    </location>
</feature>
<dbReference type="SUPFAM" id="SSF52540">
    <property type="entry name" value="P-loop containing nucleoside triphosphate hydrolases"/>
    <property type="match status" value="1"/>
</dbReference>
<dbReference type="Pfam" id="PF13541">
    <property type="entry name" value="ChlI"/>
    <property type="match status" value="1"/>
</dbReference>
<accession>A0A3L7AMV4</accession>
<dbReference type="EMBL" id="RCUY01000010">
    <property type="protein sequence ID" value="RLP81295.1"/>
    <property type="molecule type" value="Genomic_DNA"/>
</dbReference>
<dbReference type="Gene3D" id="3.40.50.300">
    <property type="entry name" value="P-loop containing nucleotide triphosphate hydrolases"/>
    <property type="match status" value="1"/>
</dbReference>
<dbReference type="Pfam" id="PF13335">
    <property type="entry name" value="Mg_chelatase_C"/>
    <property type="match status" value="1"/>
</dbReference>
<feature type="compositionally biased region" description="Polar residues" evidence="1">
    <location>
        <begin position="181"/>
        <end position="201"/>
    </location>
</feature>
<evidence type="ECO:0000313" key="3">
    <source>
        <dbReference type="EMBL" id="RLP81295.1"/>
    </source>
</evidence>
<dbReference type="GO" id="GO:0005524">
    <property type="term" value="F:ATP binding"/>
    <property type="evidence" value="ECO:0007669"/>
    <property type="project" value="UniProtKB-KW"/>
</dbReference>
<reference evidence="3 4" key="1">
    <citation type="submission" date="2018-10" db="EMBL/GenBank/DDBJ databases">
        <authorList>
            <person name="Li J."/>
        </authorList>
    </citation>
    <scope>NUCLEOTIDE SEQUENCE [LARGE SCALE GENOMIC DNA]</scope>
    <source>
        <strain evidence="3 4">JCM 11654</strain>
    </source>
</reference>
<dbReference type="RefSeq" id="WP_121688996.1">
    <property type="nucleotide sequence ID" value="NZ_RCUY01000010.1"/>
</dbReference>
<dbReference type="PANTHER" id="PTHR32039">
    <property type="entry name" value="MAGNESIUM-CHELATASE SUBUNIT CHLI"/>
    <property type="match status" value="1"/>
</dbReference>
<dbReference type="InterPro" id="IPR000523">
    <property type="entry name" value="Mg_chelatse_chII-like_cat_dom"/>
</dbReference>